<protein>
    <submittedName>
        <fullName evidence="1">Putative ovule protein</fullName>
    </submittedName>
</protein>
<organism evidence="1">
    <name type="scientific">Solanum chacoense</name>
    <name type="common">Chaco potato</name>
    <dbReference type="NCBI Taxonomy" id="4108"/>
    <lineage>
        <taxon>Eukaryota</taxon>
        <taxon>Viridiplantae</taxon>
        <taxon>Streptophyta</taxon>
        <taxon>Embryophyta</taxon>
        <taxon>Tracheophyta</taxon>
        <taxon>Spermatophyta</taxon>
        <taxon>Magnoliopsida</taxon>
        <taxon>eudicotyledons</taxon>
        <taxon>Gunneridae</taxon>
        <taxon>Pentapetalae</taxon>
        <taxon>asterids</taxon>
        <taxon>lamiids</taxon>
        <taxon>Solanales</taxon>
        <taxon>Solanaceae</taxon>
        <taxon>Solanoideae</taxon>
        <taxon>Solaneae</taxon>
        <taxon>Solanum</taxon>
    </lineage>
</organism>
<name>A0A0V0GHZ9_SOLCH</name>
<feature type="non-terminal residue" evidence="1">
    <location>
        <position position="1"/>
    </location>
</feature>
<sequence length="73" mass="8110">NILTPKSPTTCGFPKFPPLTTLAIIIVAKLRFACIVELKLTPKTPLHSNYTQAIKLYSVDRELYTSTSQLSNT</sequence>
<accession>A0A0V0GHZ9</accession>
<dbReference type="AlphaFoldDB" id="A0A0V0GHZ9"/>
<evidence type="ECO:0000313" key="1">
    <source>
        <dbReference type="EMBL" id="JAP07421.1"/>
    </source>
</evidence>
<reference evidence="1" key="1">
    <citation type="submission" date="2015-12" db="EMBL/GenBank/DDBJ databases">
        <title>Gene expression during late stages of embryo sac development: a critical building block for successful pollen-pistil interactions.</title>
        <authorList>
            <person name="Liu Y."/>
            <person name="Joly V."/>
            <person name="Sabar M."/>
            <person name="Matton D.P."/>
        </authorList>
    </citation>
    <scope>NUCLEOTIDE SEQUENCE</scope>
</reference>
<proteinExistence type="predicted"/>
<dbReference type="EMBL" id="GEDG01038780">
    <property type="protein sequence ID" value="JAP07421.1"/>
    <property type="molecule type" value="Transcribed_RNA"/>
</dbReference>